<dbReference type="KEGG" id="paby:Ga0080574_TMP821"/>
<dbReference type="EMBL" id="CP015093">
    <property type="protein sequence ID" value="APZ51155.1"/>
    <property type="molecule type" value="Genomic_DNA"/>
</dbReference>
<proteinExistence type="predicted"/>
<dbReference type="InterPro" id="IPR000835">
    <property type="entry name" value="HTH_MarR-typ"/>
</dbReference>
<dbReference type="SMART" id="SM00347">
    <property type="entry name" value="HTH_MARR"/>
    <property type="match status" value="1"/>
</dbReference>
<organism evidence="2 3">
    <name type="scientific">Salipiger abyssi</name>
    <dbReference type="NCBI Taxonomy" id="1250539"/>
    <lineage>
        <taxon>Bacteria</taxon>
        <taxon>Pseudomonadati</taxon>
        <taxon>Pseudomonadota</taxon>
        <taxon>Alphaproteobacteria</taxon>
        <taxon>Rhodobacterales</taxon>
        <taxon>Roseobacteraceae</taxon>
        <taxon>Salipiger</taxon>
    </lineage>
</organism>
<name>A0A1P8UP63_9RHOB</name>
<keyword evidence="3" id="KW-1185">Reference proteome</keyword>
<dbReference type="PANTHER" id="PTHR33164:SF106">
    <property type="entry name" value="TRANSCRIPTIONAL REGULATORY PROTEIN"/>
    <property type="match status" value="1"/>
</dbReference>
<dbReference type="Pfam" id="PF01047">
    <property type="entry name" value="MarR"/>
    <property type="match status" value="1"/>
</dbReference>
<gene>
    <name evidence="2" type="ORF">Ga0080574_TMP821</name>
</gene>
<feature type="domain" description="HTH marR-type" evidence="1">
    <location>
        <begin position="1"/>
        <end position="134"/>
    </location>
</feature>
<dbReference type="PROSITE" id="PS50995">
    <property type="entry name" value="HTH_MARR_2"/>
    <property type="match status" value="1"/>
</dbReference>
<dbReference type="PANTHER" id="PTHR33164">
    <property type="entry name" value="TRANSCRIPTIONAL REGULATOR, MARR FAMILY"/>
    <property type="match status" value="1"/>
</dbReference>
<evidence type="ECO:0000313" key="2">
    <source>
        <dbReference type="EMBL" id="APZ51155.1"/>
    </source>
</evidence>
<dbReference type="Gene3D" id="1.10.10.10">
    <property type="entry name" value="Winged helix-like DNA-binding domain superfamily/Winged helix DNA-binding domain"/>
    <property type="match status" value="1"/>
</dbReference>
<dbReference type="InterPro" id="IPR039422">
    <property type="entry name" value="MarR/SlyA-like"/>
</dbReference>
<dbReference type="STRING" id="1250539.Ga0080574_TMP821"/>
<sequence>MRRVGKALLRLMQQIEVVYEHSAQSSEMHSTDFRAVCLLGEYEAPMSPTEIGHALGLTSGAVTALLLRLETAGLISRQPNPKDRRGVLISLDKEAAAQSLQDYTALHAHYTQITDEFTAAELEVVARYLENIRRVTTEHLALSEAGRDTPRDTIAGLG</sequence>
<dbReference type="PRINTS" id="PR00598">
    <property type="entry name" value="HTHMARR"/>
</dbReference>
<dbReference type="Proteomes" id="UP000187059">
    <property type="component" value="Chromosome"/>
</dbReference>
<dbReference type="InterPro" id="IPR036390">
    <property type="entry name" value="WH_DNA-bd_sf"/>
</dbReference>
<dbReference type="GO" id="GO:0006950">
    <property type="term" value="P:response to stress"/>
    <property type="evidence" value="ECO:0007669"/>
    <property type="project" value="TreeGrafter"/>
</dbReference>
<evidence type="ECO:0000313" key="3">
    <source>
        <dbReference type="Proteomes" id="UP000187059"/>
    </source>
</evidence>
<dbReference type="AlphaFoldDB" id="A0A1P8UP63"/>
<protein>
    <submittedName>
        <fullName evidence="2">Transcriptional regulator</fullName>
    </submittedName>
</protein>
<reference evidence="2 3" key="1">
    <citation type="submission" date="2016-04" db="EMBL/GenBank/DDBJ databases">
        <title>Deep-sea bacteria in the southern Pacific.</title>
        <authorList>
            <person name="Tang K."/>
        </authorList>
    </citation>
    <scope>NUCLEOTIDE SEQUENCE [LARGE SCALE GENOMIC DNA]</scope>
    <source>
        <strain evidence="2 3">JLT2014</strain>
    </source>
</reference>
<accession>A0A1P8UP63</accession>
<evidence type="ECO:0000259" key="1">
    <source>
        <dbReference type="PROSITE" id="PS50995"/>
    </source>
</evidence>
<dbReference type="SUPFAM" id="SSF46785">
    <property type="entry name" value="Winged helix' DNA-binding domain"/>
    <property type="match status" value="1"/>
</dbReference>
<dbReference type="GO" id="GO:0003700">
    <property type="term" value="F:DNA-binding transcription factor activity"/>
    <property type="evidence" value="ECO:0007669"/>
    <property type="project" value="InterPro"/>
</dbReference>
<dbReference type="InterPro" id="IPR036388">
    <property type="entry name" value="WH-like_DNA-bd_sf"/>
</dbReference>